<comment type="caution">
    <text evidence="1">The sequence shown here is derived from an EMBL/GenBank/DDBJ whole genome shotgun (WGS) entry which is preliminary data.</text>
</comment>
<dbReference type="Proteomes" id="UP000622797">
    <property type="component" value="Unassembled WGS sequence"/>
</dbReference>
<dbReference type="EMBL" id="JABEXW010000256">
    <property type="protein sequence ID" value="KAF4967043.1"/>
    <property type="molecule type" value="Genomic_DNA"/>
</dbReference>
<gene>
    <name evidence="1" type="ORF">FSARC_5334</name>
</gene>
<proteinExistence type="predicted"/>
<evidence type="ECO:0000313" key="1">
    <source>
        <dbReference type="EMBL" id="KAF4967043.1"/>
    </source>
</evidence>
<reference evidence="1" key="1">
    <citation type="journal article" date="2020" name="BMC Genomics">
        <title>Correction to: Identification and distribution of gene clusters required for synthesis of sphingolipid metabolism inhibitors in diverse species of the filamentous fungus Fusarium.</title>
        <authorList>
            <person name="Kim H.S."/>
            <person name="Lohmar J.M."/>
            <person name="Busman M."/>
            <person name="Brown D.W."/>
            <person name="Naumann T.A."/>
            <person name="Divon H.H."/>
            <person name="Lysoe E."/>
            <person name="Uhlig S."/>
            <person name="Proctor R.H."/>
        </authorList>
    </citation>
    <scope>NUCLEOTIDE SEQUENCE</scope>
    <source>
        <strain evidence="1">NRRL 20472</strain>
    </source>
</reference>
<dbReference type="AlphaFoldDB" id="A0A8H4U020"/>
<name>A0A8H4U020_9HYPO</name>
<evidence type="ECO:0008006" key="3">
    <source>
        <dbReference type="Google" id="ProtNLM"/>
    </source>
</evidence>
<dbReference type="OrthoDB" id="5098625at2759"/>
<accession>A0A8H4U020</accession>
<reference evidence="1" key="2">
    <citation type="submission" date="2020-05" db="EMBL/GenBank/DDBJ databases">
        <authorList>
            <person name="Kim H.-S."/>
            <person name="Proctor R.H."/>
            <person name="Brown D.W."/>
        </authorList>
    </citation>
    <scope>NUCLEOTIDE SEQUENCE</scope>
    <source>
        <strain evidence="1">NRRL 20472</strain>
    </source>
</reference>
<keyword evidence="2" id="KW-1185">Reference proteome</keyword>
<sequence length="396" mass="46391">MSLLDTLPPELWVVVMTSFDSPHDLYRLIQACPNALQRFVYHKGQITREYTRRLETLLQDPIPTSALLAAQLRHDKLSWTAIMTKVDVQRKVGRLIRPYRDGTFTAAHLPLPTQLRGLCILWATVLEAVDTLSNYSTEALKEITKIMSSVKGLPEGTESNKELMATERRRFQHALFHYDGYCQAFFRDEEVLFCNNNLLRRYYLSPMLRGPEQGIAVEQFYSIIYYVYNQHWLLMSSVAHRLRDSPDWPHQRFSMENPNKTIDEKVDISYFSWLVTERNFKDGDIKLHEYLTYLTSQGLDLLSKLQSMNIADLTEFTLSTYHRIHNSSQPAFLLTEVLGVGRRIHWGEVCFGGPSNWRKAYYFWDKPRRVSIDRNFERALQVKIDFTKRCFPRSKG</sequence>
<protein>
    <recommendedName>
        <fullName evidence="3">F-box domain-containing protein</fullName>
    </recommendedName>
</protein>
<evidence type="ECO:0000313" key="2">
    <source>
        <dbReference type="Proteomes" id="UP000622797"/>
    </source>
</evidence>
<organism evidence="1 2">
    <name type="scientific">Fusarium sarcochroum</name>
    <dbReference type="NCBI Taxonomy" id="1208366"/>
    <lineage>
        <taxon>Eukaryota</taxon>
        <taxon>Fungi</taxon>
        <taxon>Dikarya</taxon>
        <taxon>Ascomycota</taxon>
        <taxon>Pezizomycotina</taxon>
        <taxon>Sordariomycetes</taxon>
        <taxon>Hypocreomycetidae</taxon>
        <taxon>Hypocreales</taxon>
        <taxon>Nectriaceae</taxon>
        <taxon>Fusarium</taxon>
        <taxon>Fusarium lateritium species complex</taxon>
    </lineage>
</organism>